<dbReference type="AlphaFoldDB" id="A0A8H6IB32"/>
<feature type="chain" id="PRO_5034724075" evidence="3">
    <location>
        <begin position="21"/>
        <end position="537"/>
    </location>
</feature>
<feature type="signal peptide" evidence="3">
    <location>
        <begin position="1"/>
        <end position="20"/>
    </location>
</feature>
<sequence length="537" mass="59261">MGAFRLLWISAFALGHGVNASPTTSNLSNTASSPATHSNKHIVFLAVTTSIAFTLVSLYAAKLRYLRGQKAIAPKLKLEHLEPLEPRQRKTSGTAPKDAKGSPFWIGFLGSPAVELEFVASDLVRGTPPCRLLKRPYIRHPMKDMIQGAFNWIGKTGHYQMQAHQRFDFSPTSYGSGNTLPIHWPEQSPLRLSSTMTPAKNFNSSNILRLPLCDSLDFTAMDPQEPSLNGTIRRQSLLKSTGTSRQAPSPEACFLLHAMTTESPSIPCPCRNPDRRKLAFIDTSDVNGSSSFATSEVLTEGHAYSPRFSPLQLDLPSGTSFLEHLESTSPMPLRFRLPSPLLPTRKKSSSSKRSPLRSSKRFQEGSATPATLPSVDSEPTLFSEVVPFGNEKVSRYSHLGLGRPSQSPVSVHHLDLDRGSPDSPTLESMLDQLVQATSDWDDSIFVDDKFKHLIDSSKRSDSHSPPFDSPLGATHCDLTKPIPTYSLTEVYEDDHAPSYPNPLLNSPYGLRDRTRDLLFSIPEEEAISFCDVVIQTY</sequence>
<evidence type="ECO:0000313" key="4">
    <source>
        <dbReference type="EMBL" id="KAF6762250.1"/>
    </source>
</evidence>
<keyword evidence="2" id="KW-0472">Membrane</keyword>
<feature type="region of interest" description="Disordered" evidence="1">
    <location>
        <begin position="399"/>
        <end position="422"/>
    </location>
</feature>
<protein>
    <submittedName>
        <fullName evidence="4">Uncharacterized protein</fullName>
    </submittedName>
</protein>
<comment type="caution">
    <text evidence="4">The sequence shown here is derived from an EMBL/GenBank/DDBJ whole genome shotgun (WGS) entry which is preliminary data.</text>
</comment>
<dbReference type="OrthoDB" id="2982374at2759"/>
<evidence type="ECO:0000256" key="1">
    <source>
        <dbReference type="SAM" id="MobiDB-lite"/>
    </source>
</evidence>
<organism evidence="4 5">
    <name type="scientific">Ephemerocybe angulata</name>
    <dbReference type="NCBI Taxonomy" id="980116"/>
    <lineage>
        <taxon>Eukaryota</taxon>
        <taxon>Fungi</taxon>
        <taxon>Dikarya</taxon>
        <taxon>Basidiomycota</taxon>
        <taxon>Agaricomycotina</taxon>
        <taxon>Agaricomycetes</taxon>
        <taxon>Agaricomycetidae</taxon>
        <taxon>Agaricales</taxon>
        <taxon>Agaricineae</taxon>
        <taxon>Psathyrellaceae</taxon>
        <taxon>Ephemerocybe</taxon>
    </lineage>
</organism>
<name>A0A8H6IB32_9AGAR</name>
<keyword evidence="2" id="KW-1133">Transmembrane helix</keyword>
<evidence type="ECO:0000256" key="3">
    <source>
        <dbReference type="SAM" id="SignalP"/>
    </source>
</evidence>
<feature type="compositionally biased region" description="Low complexity" evidence="1">
    <location>
        <begin position="332"/>
        <end position="343"/>
    </location>
</feature>
<feature type="region of interest" description="Disordered" evidence="1">
    <location>
        <begin position="456"/>
        <end position="475"/>
    </location>
</feature>
<evidence type="ECO:0000256" key="2">
    <source>
        <dbReference type="SAM" id="Phobius"/>
    </source>
</evidence>
<evidence type="ECO:0000313" key="5">
    <source>
        <dbReference type="Proteomes" id="UP000521943"/>
    </source>
</evidence>
<gene>
    <name evidence="4" type="ORF">DFP72DRAFT_600213</name>
</gene>
<keyword evidence="5" id="KW-1185">Reference proteome</keyword>
<reference evidence="4 5" key="1">
    <citation type="submission" date="2020-07" db="EMBL/GenBank/DDBJ databases">
        <title>Comparative genomics of pyrophilous fungi reveals a link between fire events and developmental genes.</title>
        <authorList>
            <consortium name="DOE Joint Genome Institute"/>
            <person name="Steindorff A.S."/>
            <person name="Carver A."/>
            <person name="Calhoun S."/>
            <person name="Stillman K."/>
            <person name="Liu H."/>
            <person name="Lipzen A."/>
            <person name="Pangilinan J."/>
            <person name="Labutti K."/>
            <person name="Bruns T.D."/>
            <person name="Grigoriev I.V."/>
        </authorList>
    </citation>
    <scope>NUCLEOTIDE SEQUENCE [LARGE SCALE GENOMIC DNA]</scope>
    <source>
        <strain evidence="4 5">CBS 144469</strain>
    </source>
</reference>
<accession>A0A8H6IB32</accession>
<proteinExistence type="predicted"/>
<feature type="region of interest" description="Disordered" evidence="1">
    <location>
        <begin position="332"/>
        <end position="376"/>
    </location>
</feature>
<feature type="transmembrane region" description="Helical" evidence="2">
    <location>
        <begin position="44"/>
        <end position="61"/>
    </location>
</feature>
<feature type="compositionally biased region" description="Basic residues" evidence="1">
    <location>
        <begin position="344"/>
        <end position="360"/>
    </location>
</feature>
<keyword evidence="3" id="KW-0732">Signal</keyword>
<keyword evidence="2" id="KW-0812">Transmembrane</keyword>
<dbReference type="Proteomes" id="UP000521943">
    <property type="component" value="Unassembled WGS sequence"/>
</dbReference>
<dbReference type="EMBL" id="JACGCI010000008">
    <property type="protein sequence ID" value="KAF6762250.1"/>
    <property type="molecule type" value="Genomic_DNA"/>
</dbReference>